<keyword evidence="6" id="KW-0487">Methotrexate resistance</keyword>
<evidence type="ECO:0000256" key="6">
    <source>
        <dbReference type="ARBA" id="ARBA00022609"/>
    </source>
</evidence>
<sequence>MREPEERRPQSMFTCGDRVSPKPIRLIAAACSNMGIGKDAQVPWNLPKEFQFFLDTISAVSIPGRKNLLVWGKDTWFSNPEGMLPVPNTIHVVLSQKLSSVPEHAHYLCRDFGSVVKLASTRPLSELIETIWIGGGMAVYREALEHPWCDLVYLTDVMAEFDCDTFFPPFDRNVYKLQDKFPGVPHEIQEENRIRYKFQVFKRCG</sequence>
<dbReference type="InterPro" id="IPR017925">
    <property type="entry name" value="DHFR_CS"/>
</dbReference>
<evidence type="ECO:0000256" key="2">
    <source>
        <dbReference type="ARBA" id="ARBA00009539"/>
    </source>
</evidence>
<comment type="caution">
    <text evidence="12">The sequence shown here is derived from an EMBL/GenBank/DDBJ whole genome shotgun (WGS) entry which is preliminary data.</text>
</comment>
<dbReference type="GO" id="GO:0031427">
    <property type="term" value="P:response to methotrexate"/>
    <property type="evidence" value="ECO:0007669"/>
    <property type="project" value="UniProtKB-KW"/>
</dbReference>
<dbReference type="Proteomes" id="UP000824540">
    <property type="component" value="Unassembled WGS sequence"/>
</dbReference>
<dbReference type="PROSITE" id="PS51330">
    <property type="entry name" value="DHFR_2"/>
    <property type="match status" value="1"/>
</dbReference>
<dbReference type="GO" id="GO:0050661">
    <property type="term" value="F:NADP binding"/>
    <property type="evidence" value="ECO:0007669"/>
    <property type="project" value="InterPro"/>
</dbReference>
<dbReference type="Gene3D" id="3.40.430.10">
    <property type="entry name" value="Dihydrofolate Reductase, subunit A"/>
    <property type="match status" value="1"/>
</dbReference>
<organism evidence="12 13">
    <name type="scientific">Albula glossodonta</name>
    <name type="common">roundjaw bonefish</name>
    <dbReference type="NCBI Taxonomy" id="121402"/>
    <lineage>
        <taxon>Eukaryota</taxon>
        <taxon>Metazoa</taxon>
        <taxon>Chordata</taxon>
        <taxon>Craniata</taxon>
        <taxon>Vertebrata</taxon>
        <taxon>Euteleostomi</taxon>
        <taxon>Actinopterygii</taxon>
        <taxon>Neopterygii</taxon>
        <taxon>Teleostei</taxon>
        <taxon>Albuliformes</taxon>
        <taxon>Albulidae</taxon>
        <taxon>Albula</taxon>
    </lineage>
</organism>
<evidence type="ECO:0000256" key="10">
    <source>
        <dbReference type="RuleBase" id="RU004474"/>
    </source>
</evidence>
<dbReference type="PROSITE" id="PS00075">
    <property type="entry name" value="DHFR_1"/>
    <property type="match status" value="1"/>
</dbReference>
<keyword evidence="5" id="KW-0554">One-carbon metabolism</keyword>
<evidence type="ECO:0000256" key="1">
    <source>
        <dbReference type="ARBA" id="ARBA00004903"/>
    </source>
</evidence>
<dbReference type="GO" id="GO:0046655">
    <property type="term" value="P:folic acid metabolic process"/>
    <property type="evidence" value="ECO:0007669"/>
    <property type="project" value="TreeGrafter"/>
</dbReference>
<name>A0A8T2N948_9TELE</name>
<evidence type="ECO:0000256" key="9">
    <source>
        <dbReference type="ARBA" id="ARBA00048873"/>
    </source>
</evidence>
<dbReference type="InterPro" id="IPR001796">
    <property type="entry name" value="DHFR_dom"/>
</dbReference>
<dbReference type="EMBL" id="JAFBMS010000127">
    <property type="protein sequence ID" value="KAG9335191.1"/>
    <property type="molecule type" value="Genomic_DNA"/>
</dbReference>
<evidence type="ECO:0000256" key="5">
    <source>
        <dbReference type="ARBA" id="ARBA00022563"/>
    </source>
</evidence>
<keyword evidence="8" id="KW-0560">Oxidoreductase</keyword>
<dbReference type="GO" id="GO:0046654">
    <property type="term" value="P:tetrahydrofolate biosynthetic process"/>
    <property type="evidence" value="ECO:0007669"/>
    <property type="project" value="InterPro"/>
</dbReference>
<dbReference type="SUPFAM" id="SSF53597">
    <property type="entry name" value="Dihydrofolate reductase-like"/>
    <property type="match status" value="1"/>
</dbReference>
<evidence type="ECO:0000313" key="13">
    <source>
        <dbReference type="Proteomes" id="UP000824540"/>
    </source>
</evidence>
<reference evidence="12" key="1">
    <citation type="thesis" date="2021" institute="BYU ScholarsArchive" country="Provo, UT, USA">
        <title>Applications of and Algorithms for Genome Assembly and Genomic Analyses with an Emphasis on Marine Teleosts.</title>
        <authorList>
            <person name="Pickett B.D."/>
        </authorList>
    </citation>
    <scope>NUCLEOTIDE SEQUENCE</scope>
    <source>
        <strain evidence="12">HI-2016</strain>
    </source>
</reference>
<evidence type="ECO:0000256" key="3">
    <source>
        <dbReference type="ARBA" id="ARBA00012856"/>
    </source>
</evidence>
<dbReference type="AlphaFoldDB" id="A0A8T2N948"/>
<dbReference type="GO" id="GO:0006730">
    <property type="term" value="P:one-carbon metabolic process"/>
    <property type="evidence" value="ECO:0007669"/>
    <property type="project" value="UniProtKB-KW"/>
</dbReference>
<dbReference type="PRINTS" id="PR00070">
    <property type="entry name" value="DHFR"/>
</dbReference>
<dbReference type="PANTHER" id="PTHR48069:SF5">
    <property type="entry name" value="DIHYDROFOLATE REDUCTASE"/>
    <property type="match status" value="1"/>
</dbReference>
<dbReference type="Pfam" id="PF00186">
    <property type="entry name" value="DHFR_1"/>
    <property type="match status" value="1"/>
</dbReference>
<dbReference type="InterPro" id="IPR024072">
    <property type="entry name" value="DHFR-like_dom_sf"/>
</dbReference>
<dbReference type="OrthoDB" id="4664297at2759"/>
<evidence type="ECO:0000313" key="12">
    <source>
        <dbReference type="EMBL" id="KAG9335191.1"/>
    </source>
</evidence>
<keyword evidence="13" id="KW-1185">Reference proteome</keyword>
<evidence type="ECO:0000256" key="7">
    <source>
        <dbReference type="ARBA" id="ARBA00022857"/>
    </source>
</evidence>
<dbReference type="EC" id="1.5.1.3" evidence="3"/>
<dbReference type="GO" id="GO:0004146">
    <property type="term" value="F:dihydrofolate reductase activity"/>
    <property type="evidence" value="ECO:0007669"/>
    <property type="project" value="UniProtKB-EC"/>
</dbReference>
<evidence type="ECO:0000259" key="11">
    <source>
        <dbReference type="PROSITE" id="PS51330"/>
    </source>
</evidence>
<evidence type="ECO:0000256" key="4">
    <source>
        <dbReference type="ARBA" id="ARBA00018886"/>
    </source>
</evidence>
<accession>A0A8T2N948</accession>
<dbReference type="CDD" id="cd00209">
    <property type="entry name" value="DHFR"/>
    <property type="match status" value="1"/>
</dbReference>
<keyword evidence="7" id="KW-0521">NADP</keyword>
<feature type="domain" description="DHFR" evidence="11">
    <location>
        <begin position="23"/>
        <end position="203"/>
    </location>
</feature>
<proteinExistence type="inferred from homology"/>
<comment type="pathway">
    <text evidence="1">Cofactor biosynthesis; tetrahydrofolate biosynthesis; 5,6,7,8-tetrahydrofolate from 7,8-dihydrofolate: step 1/1.</text>
</comment>
<evidence type="ECO:0000256" key="8">
    <source>
        <dbReference type="ARBA" id="ARBA00023002"/>
    </source>
</evidence>
<comment type="similarity">
    <text evidence="2 10">Belongs to the dihydrofolate reductase family.</text>
</comment>
<dbReference type="FunFam" id="3.40.430.10:FF:000002">
    <property type="entry name" value="Dihydrofolate reductase"/>
    <property type="match status" value="1"/>
</dbReference>
<gene>
    <name evidence="12" type="ORF">JZ751_005540</name>
</gene>
<dbReference type="PANTHER" id="PTHR48069">
    <property type="entry name" value="DIHYDROFOLATE REDUCTASE"/>
    <property type="match status" value="1"/>
</dbReference>
<comment type="catalytic activity">
    <reaction evidence="9">
        <text>(6S)-5,6,7,8-tetrahydrofolate + NADP(+) = 7,8-dihydrofolate + NADPH + H(+)</text>
        <dbReference type="Rhea" id="RHEA:15009"/>
        <dbReference type="ChEBI" id="CHEBI:15378"/>
        <dbReference type="ChEBI" id="CHEBI:57451"/>
        <dbReference type="ChEBI" id="CHEBI:57453"/>
        <dbReference type="ChEBI" id="CHEBI:57783"/>
        <dbReference type="ChEBI" id="CHEBI:58349"/>
        <dbReference type="EC" id="1.5.1.3"/>
    </reaction>
</comment>
<dbReference type="InterPro" id="IPR012259">
    <property type="entry name" value="DHFR"/>
</dbReference>
<dbReference type="GO" id="GO:0005739">
    <property type="term" value="C:mitochondrion"/>
    <property type="evidence" value="ECO:0007669"/>
    <property type="project" value="TreeGrafter"/>
</dbReference>
<dbReference type="GO" id="GO:0046452">
    <property type="term" value="P:dihydrofolate metabolic process"/>
    <property type="evidence" value="ECO:0007669"/>
    <property type="project" value="TreeGrafter"/>
</dbReference>
<protein>
    <recommendedName>
        <fullName evidence="4">Dihydrofolate reductase</fullName>
        <ecNumber evidence="3">1.5.1.3</ecNumber>
    </recommendedName>
</protein>